<protein>
    <submittedName>
        <fullName evidence="5">DNA-binding NarL/FixJ family response regulator</fullName>
    </submittedName>
</protein>
<dbReference type="Proteomes" id="UP001519311">
    <property type="component" value="Unassembled WGS sequence"/>
</dbReference>
<keyword evidence="6" id="KW-1185">Reference proteome</keyword>
<dbReference type="InterPro" id="IPR016032">
    <property type="entry name" value="Sig_transdc_resp-reg_C-effctor"/>
</dbReference>
<reference evidence="5 6" key="1">
    <citation type="submission" date="2021-03" db="EMBL/GenBank/DDBJ databases">
        <title>Sequencing the genomes of 1000 actinobacteria strains.</title>
        <authorList>
            <person name="Klenk H.-P."/>
        </authorList>
    </citation>
    <scope>NUCLEOTIDE SEQUENCE [LARGE SCALE GENOMIC DNA]</scope>
    <source>
        <strain evidence="5 6">DSM 40843</strain>
    </source>
</reference>
<sequence>MHRVILAGGPALVRDAYRHIIAASPAFARPAQTASLSEAVTTLTATTCDLLIVEAQELDRPTSAAAQVRLHQAAARTRVVVLGKIPPSELPSLTGAGVSGVLGPHLEAGEFLTALDVICRGAMVISPAPAQAPLTPAPHNALTPLTRREREVLALVATRPDNSAIADALGVSPLTVKSHVNRIMHKLAVSRRSQLVVLAYESRLVVPGSPAAAGAAPRGNAFAP</sequence>
<dbReference type="SMART" id="SM00421">
    <property type="entry name" value="HTH_LUXR"/>
    <property type="match status" value="1"/>
</dbReference>
<proteinExistence type="predicted"/>
<keyword evidence="1" id="KW-0805">Transcription regulation</keyword>
<accession>A0ABS4V434</accession>
<dbReference type="PANTHER" id="PTHR44688:SF16">
    <property type="entry name" value="DNA-BINDING TRANSCRIPTIONAL ACTIVATOR DEVR_DOSR"/>
    <property type="match status" value="1"/>
</dbReference>
<dbReference type="GO" id="GO:0003677">
    <property type="term" value="F:DNA binding"/>
    <property type="evidence" value="ECO:0007669"/>
    <property type="project" value="UniProtKB-KW"/>
</dbReference>
<dbReference type="GeneID" id="97345330"/>
<evidence type="ECO:0000313" key="6">
    <source>
        <dbReference type="Proteomes" id="UP001519311"/>
    </source>
</evidence>
<organism evidence="5 6">
    <name type="scientific">Streptomyces clavifer</name>
    <dbReference type="NCBI Taxonomy" id="68188"/>
    <lineage>
        <taxon>Bacteria</taxon>
        <taxon>Bacillati</taxon>
        <taxon>Actinomycetota</taxon>
        <taxon>Actinomycetes</taxon>
        <taxon>Kitasatosporales</taxon>
        <taxon>Streptomycetaceae</taxon>
        <taxon>Streptomyces</taxon>
    </lineage>
</organism>
<dbReference type="CDD" id="cd06170">
    <property type="entry name" value="LuxR_C_like"/>
    <property type="match status" value="1"/>
</dbReference>
<feature type="domain" description="HTH luxR-type" evidence="4">
    <location>
        <begin position="138"/>
        <end position="203"/>
    </location>
</feature>
<dbReference type="EMBL" id="JAGINS010000001">
    <property type="protein sequence ID" value="MBP2358556.1"/>
    <property type="molecule type" value="Genomic_DNA"/>
</dbReference>
<name>A0ABS4V434_9ACTN</name>
<evidence type="ECO:0000313" key="5">
    <source>
        <dbReference type="EMBL" id="MBP2358556.1"/>
    </source>
</evidence>
<dbReference type="InterPro" id="IPR000792">
    <property type="entry name" value="Tscrpt_reg_LuxR_C"/>
</dbReference>
<evidence type="ECO:0000256" key="3">
    <source>
        <dbReference type="ARBA" id="ARBA00023163"/>
    </source>
</evidence>
<evidence type="ECO:0000256" key="1">
    <source>
        <dbReference type="ARBA" id="ARBA00023015"/>
    </source>
</evidence>
<dbReference type="SUPFAM" id="SSF46894">
    <property type="entry name" value="C-terminal effector domain of the bipartite response regulators"/>
    <property type="match status" value="1"/>
</dbReference>
<gene>
    <name evidence="5" type="ORF">JOF59_000956</name>
</gene>
<keyword evidence="3" id="KW-0804">Transcription</keyword>
<dbReference type="PRINTS" id="PR00038">
    <property type="entry name" value="HTHLUXR"/>
</dbReference>
<comment type="caution">
    <text evidence="5">The sequence shown here is derived from an EMBL/GenBank/DDBJ whole genome shotgun (WGS) entry which is preliminary data.</text>
</comment>
<dbReference type="PROSITE" id="PS50043">
    <property type="entry name" value="HTH_LUXR_2"/>
    <property type="match status" value="1"/>
</dbReference>
<evidence type="ECO:0000259" key="4">
    <source>
        <dbReference type="PROSITE" id="PS50043"/>
    </source>
</evidence>
<evidence type="ECO:0000256" key="2">
    <source>
        <dbReference type="ARBA" id="ARBA00023125"/>
    </source>
</evidence>
<dbReference type="Gene3D" id="3.40.50.2300">
    <property type="match status" value="1"/>
</dbReference>
<dbReference type="RefSeq" id="WP_209469584.1">
    <property type="nucleotide sequence ID" value="NZ_BMWJ01000014.1"/>
</dbReference>
<dbReference type="PANTHER" id="PTHR44688">
    <property type="entry name" value="DNA-BINDING TRANSCRIPTIONAL ACTIVATOR DEVR_DOSR"/>
    <property type="match status" value="1"/>
</dbReference>
<keyword evidence="2 5" id="KW-0238">DNA-binding</keyword>
<dbReference type="Pfam" id="PF00196">
    <property type="entry name" value="GerE"/>
    <property type="match status" value="1"/>
</dbReference>